<reference evidence="1 2" key="1">
    <citation type="submission" date="2017-04" db="EMBL/GenBank/DDBJ databases">
        <title>Complete Genome Sequence of Bacillus thuringiensis type Strain ATCC 10792.</title>
        <authorList>
            <person name="Oh D.-H."/>
            <person name="Park B.-J."/>
            <person name="Shuai W."/>
            <person name="Chelliah R."/>
        </authorList>
    </citation>
    <scope>NUCLEOTIDE SEQUENCE [LARGE SCALE GENOMIC DNA]</scope>
    <source>
        <strain evidence="1 2">ATCC 10792</strain>
    </source>
</reference>
<organism evidence="1 2">
    <name type="scientific">Bacillus thuringiensis</name>
    <dbReference type="NCBI Taxonomy" id="1428"/>
    <lineage>
        <taxon>Bacteria</taxon>
        <taxon>Bacillati</taxon>
        <taxon>Bacillota</taxon>
        <taxon>Bacilli</taxon>
        <taxon>Bacillales</taxon>
        <taxon>Bacillaceae</taxon>
        <taxon>Bacillus</taxon>
        <taxon>Bacillus cereus group</taxon>
    </lineage>
</organism>
<evidence type="ECO:0000313" key="2">
    <source>
        <dbReference type="Proteomes" id="UP000194143"/>
    </source>
</evidence>
<dbReference type="InterPro" id="IPR025144">
    <property type="entry name" value="DUF4085"/>
</dbReference>
<gene>
    <name evidence="1" type="ORF">CAB88_14120</name>
</gene>
<sequence>MNLVQLKCILILYFCKYSEVLEIIGGIFTFLHYFFRKNSYWNDIISGYIVFTGCKDILGEVSLKYFTREWYKKMQVLEFVSFIESIKEWSEMDIQSLKEEIEERKIDLLKFLPESIYSIIQNITINSEYPSGELKKLMQEWTTDYEKRMAQLDQSYVEYFNSIEKKLPSNVAQLHKTSLHDSVIKVIKRESEDTLSIVLDCSGTFSEFDKLEVTFIGVTKCSMQENFDSAWWLYHEIALTEDGFELGVLFDSPFREVTICAADVLLVKK</sequence>
<dbReference type="EMBL" id="CP021061">
    <property type="protein sequence ID" value="ARP58135.1"/>
    <property type="molecule type" value="Genomic_DNA"/>
</dbReference>
<dbReference type="Proteomes" id="UP000194143">
    <property type="component" value="Chromosome"/>
</dbReference>
<evidence type="ECO:0000313" key="1">
    <source>
        <dbReference type="EMBL" id="ARP58135.1"/>
    </source>
</evidence>
<accession>A0A1W6WNI6</accession>
<dbReference type="AlphaFoldDB" id="A0A1W6WNI6"/>
<protein>
    <recommendedName>
        <fullName evidence="3">DUF4085 domain-containing protein</fullName>
    </recommendedName>
</protein>
<name>A0A1W6WNI6_BACTU</name>
<evidence type="ECO:0008006" key="3">
    <source>
        <dbReference type="Google" id="ProtNLM"/>
    </source>
</evidence>
<proteinExistence type="predicted"/>
<keyword evidence="2" id="KW-1185">Reference proteome</keyword>
<dbReference type="Pfam" id="PF13315">
    <property type="entry name" value="DUF4085"/>
    <property type="match status" value="1"/>
</dbReference>